<sequence length="87" mass="9139">MNDFALITRTDLTVACPPASIVPHAVAHATLGERFWQRTEAVGGSFRTRGDVYVRPAGPATVIAMGSAPITDDKFTVASVPGRRGGT</sequence>
<name>A0A1Y2N4X0_PSEAH</name>
<organism evidence="1 2">
    <name type="scientific">Pseudonocardia autotrophica</name>
    <name type="common">Amycolata autotrophica</name>
    <name type="synonym">Nocardia autotrophica</name>
    <dbReference type="NCBI Taxonomy" id="2074"/>
    <lineage>
        <taxon>Bacteria</taxon>
        <taxon>Bacillati</taxon>
        <taxon>Actinomycetota</taxon>
        <taxon>Actinomycetes</taxon>
        <taxon>Pseudonocardiales</taxon>
        <taxon>Pseudonocardiaceae</taxon>
        <taxon>Pseudonocardia</taxon>
    </lineage>
</organism>
<evidence type="ECO:0000313" key="1">
    <source>
        <dbReference type="EMBL" id="OSY42523.1"/>
    </source>
</evidence>
<accession>A0A1Y2N4X0</accession>
<keyword evidence="2" id="KW-1185">Reference proteome</keyword>
<evidence type="ECO:0000313" key="2">
    <source>
        <dbReference type="Proteomes" id="UP000194360"/>
    </source>
</evidence>
<gene>
    <name evidence="1" type="ORF">BG845_01443</name>
</gene>
<dbReference type="RefSeq" id="WP_085911724.1">
    <property type="nucleotide sequence ID" value="NZ_AP018920.1"/>
</dbReference>
<proteinExistence type="predicted"/>
<dbReference type="EMBL" id="MIGB01000005">
    <property type="protein sequence ID" value="OSY42523.1"/>
    <property type="molecule type" value="Genomic_DNA"/>
</dbReference>
<comment type="caution">
    <text evidence="1">The sequence shown here is derived from an EMBL/GenBank/DDBJ whole genome shotgun (WGS) entry which is preliminary data.</text>
</comment>
<reference evidence="1 2" key="1">
    <citation type="submission" date="2016-09" db="EMBL/GenBank/DDBJ databases">
        <title>Pseudonocardia autotrophica DSM535, a candidate organism with high potential of specific P450 cytochromes.</title>
        <authorList>
            <person name="Grumaz C."/>
            <person name="Vainshtein Y."/>
            <person name="Kirstahler P."/>
            <person name="Sohn K."/>
        </authorList>
    </citation>
    <scope>NUCLEOTIDE SEQUENCE [LARGE SCALE GENOMIC DNA]</scope>
    <source>
        <strain evidence="1 2">DSM 535</strain>
    </source>
</reference>
<dbReference type="Proteomes" id="UP000194360">
    <property type="component" value="Unassembled WGS sequence"/>
</dbReference>
<protein>
    <submittedName>
        <fullName evidence="1">Uncharacterized protein</fullName>
    </submittedName>
</protein>
<dbReference type="STRING" id="2074.BG845_01443"/>
<dbReference type="AlphaFoldDB" id="A0A1Y2N4X0"/>